<dbReference type="InterPro" id="IPR029033">
    <property type="entry name" value="His_PPase_superfam"/>
</dbReference>
<feature type="short sequence motif" description="'KMSKS' region" evidence="15">
    <location>
        <begin position="852"/>
        <end position="856"/>
    </location>
</feature>
<dbReference type="Gene3D" id="3.90.740.10">
    <property type="entry name" value="Valyl/Leucyl/Isoleucyl-tRNA synthetase, editing domain"/>
    <property type="match status" value="1"/>
</dbReference>
<dbReference type="InterPro" id="IPR033709">
    <property type="entry name" value="Anticodon_Ile_ABEc"/>
</dbReference>
<dbReference type="InterPro" id="IPR002301">
    <property type="entry name" value="Ile-tRNA-ligase"/>
</dbReference>
<sequence>MYDFRNTEEKVGKFWKEHDIFEKTLEKTRKGKRFVFWEGPPTANGVPHTGHFLTRIYKDLYGRYKTMRGFFVLRKAGWDTHGLPVEIEVEKELGFKNKKQIEEFGIEKFNRKCRESAQKYKAQWEDMTSRMGYWLDMARPYITYETEYMESVWNILSEIWKKDLLYKAHKVVHYCSRCGTSLSAHEVAQGYKTVTDRSVTVKFRILNPNSHNLSPNTYILAWTTTPWTLPGNVALAVGEKIVYVIFKPITNLPAGQAGNPQPTTPEIYIAAKDLVPKILDTKYEILDTILGSDLVGLEYEPLFEVPLLRQGSEGQAAYKVYPADFVSTTEGTGVVHTAVMYGEDDYILGTKVGLPKFHTVDGKGQFVDSVGADLAGKYVKDPATEDLIIEKLKTKNLLLKVEDFEHEYPFCWRCDTPLLYYAKSSWFIRTSALNKELLENNSKVNWIPGHIRDGRFGQWLKEAKDWNLSRERYWGTPLPIWQCQIGKPQTPNPKSQIDSNSEIQDKKQNGCGHTICIGSIKELEKLSLGSKNTYYVMRHGGTNRNEETEGIVNYNPDTPYDLTEDGKKSVEQSLELLKLDGVDMIFTSPSARTRQTAEIAARALHKEVNTDDRLIEYNLYGFANEGKPVSSIPNHGQKRGLNAKETDGESYNEMRSRVADFMNHLEKTYRNKKILIVSHGSPIRVMAAMASGSTIREFNSRSALGEWFEGGWTPQTGEIKKLEWRKIPRNEYGELDLHRPFIDDVVIKCPHCKLKMRKIPDLIDVWFDSGAMPYAQWHWPFENKDMIIPPSLKLRRTLPAAPQFPADFIVEGVDQTRGWFWTLMAISTLLGKGAPYKNVMSLGLTLDEKGQKMSKSKGNYVPVPELMNRHGVDVLRWFFFSSMTIGEDKAVTGREVDEKLKGFFFTFQNCIKFYELYLTNDQRPTTNDAESEVVGGRLSVVSSLDKWIMSRLHRLIQSVTEKLDAYDVTPAAKEVEYFVIEDLSNWWLRRSRKRKEALPLLRHVLLETAKLLAPFAPFMAEDCWQKLASSEQRVTNSGESVHLADWPKVQKKYINDKLETEMASAREVIAKGLAERKEKQLKVRQPLALATIKTGKFSKDLEILIRDELNVKKVKYSKDIEWDIVLDIELTPELCAEGYSREMMRQIQDMRKEAKYKMEDLATVHWYAFDSEVVLAMERWAEEIKKDTVLKIFEKHRPDGLVYDIEKETELASGKKIWLGIKK</sequence>
<keyword evidence="6 15" id="KW-0436">Ligase</keyword>
<dbReference type="AlphaFoldDB" id="A0A1F8F1Q0"/>
<dbReference type="InterPro" id="IPR013078">
    <property type="entry name" value="His_Pase_superF_clade-1"/>
</dbReference>
<keyword evidence="11 15" id="KW-0648">Protein biosynthesis</keyword>
<dbReference type="Proteomes" id="UP000177605">
    <property type="component" value="Unassembled WGS sequence"/>
</dbReference>
<dbReference type="InterPro" id="IPR014729">
    <property type="entry name" value="Rossmann-like_a/b/a_fold"/>
</dbReference>
<gene>
    <name evidence="15" type="primary">ileS</name>
    <name evidence="19" type="ORF">A2669_02290</name>
</gene>
<dbReference type="FunFam" id="3.40.50.620:FF:000063">
    <property type="entry name" value="Isoleucine--tRNA ligase"/>
    <property type="match status" value="1"/>
</dbReference>
<dbReference type="GO" id="GO:0004822">
    <property type="term" value="F:isoleucine-tRNA ligase activity"/>
    <property type="evidence" value="ECO:0007669"/>
    <property type="project" value="UniProtKB-UniRule"/>
</dbReference>
<evidence type="ECO:0000256" key="7">
    <source>
        <dbReference type="ARBA" id="ARBA00022723"/>
    </source>
</evidence>
<keyword evidence="8 15" id="KW-0547">Nucleotide-binding</keyword>
<dbReference type="GO" id="GO:0006428">
    <property type="term" value="P:isoleucyl-tRNA aminoacylation"/>
    <property type="evidence" value="ECO:0007669"/>
    <property type="project" value="UniProtKB-UniRule"/>
</dbReference>
<evidence type="ECO:0000256" key="16">
    <source>
        <dbReference type="SAM" id="MobiDB-lite"/>
    </source>
</evidence>
<dbReference type="InterPro" id="IPR023586">
    <property type="entry name" value="Ile-tRNA-ligase_type2"/>
</dbReference>
<evidence type="ECO:0000256" key="2">
    <source>
        <dbReference type="ARBA" id="ARBA00004496"/>
    </source>
</evidence>
<comment type="function">
    <text evidence="13 15">Catalyzes the attachment of isoleucine to tRNA(Ile). As IleRS can inadvertently accommodate and process structurally similar amino acids such as valine, to avoid such errors it has two additional distinct tRNA(Ile)-dependent editing activities. One activity is designated as 'pretransfer' editing and involves the hydrolysis of activated Val-AMP. The other activity is designated 'posttransfer' editing and involves deacylation of mischarged Val-tRNA(Ile).</text>
</comment>
<evidence type="ECO:0000256" key="5">
    <source>
        <dbReference type="ARBA" id="ARBA00022490"/>
    </source>
</evidence>
<evidence type="ECO:0000256" key="11">
    <source>
        <dbReference type="ARBA" id="ARBA00022917"/>
    </source>
</evidence>
<feature type="short sequence motif" description="'HIGH' region" evidence="15">
    <location>
        <begin position="41"/>
        <end position="51"/>
    </location>
</feature>
<dbReference type="SUPFAM" id="SSF52374">
    <property type="entry name" value="Nucleotidylyl transferase"/>
    <property type="match status" value="1"/>
</dbReference>
<comment type="catalytic activity">
    <reaction evidence="14 15">
        <text>tRNA(Ile) + L-isoleucine + ATP = L-isoleucyl-tRNA(Ile) + AMP + diphosphate</text>
        <dbReference type="Rhea" id="RHEA:11060"/>
        <dbReference type="Rhea" id="RHEA-COMP:9666"/>
        <dbReference type="Rhea" id="RHEA-COMP:9695"/>
        <dbReference type="ChEBI" id="CHEBI:30616"/>
        <dbReference type="ChEBI" id="CHEBI:33019"/>
        <dbReference type="ChEBI" id="CHEBI:58045"/>
        <dbReference type="ChEBI" id="CHEBI:78442"/>
        <dbReference type="ChEBI" id="CHEBI:78528"/>
        <dbReference type="ChEBI" id="CHEBI:456215"/>
        <dbReference type="EC" id="6.1.1.5"/>
    </reaction>
</comment>
<dbReference type="PANTHER" id="PTHR42780:SF1">
    <property type="entry name" value="ISOLEUCINE--TRNA LIGASE, CYTOPLASMIC"/>
    <property type="match status" value="1"/>
</dbReference>
<dbReference type="PRINTS" id="PR00984">
    <property type="entry name" value="TRNASYNTHILE"/>
</dbReference>
<feature type="domain" description="Methionyl/Valyl/Leucyl/Isoleucyl-tRNA synthetase anticodon-binding" evidence="18">
    <location>
        <begin position="945"/>
        <end position="1088"/>
    </location>
</feature>
<reference evidence="19 20" key="1">
    <citation type="journal article" date="2016" name="Nat. Commun.">
        <title>Thousands of microbial genomes shed light on interconnected biogeochemical processes in an aquifer system.</title>
        <authorList>
            <person name="Anantharaman K."/>
            <person name="Brown C.T."/>
            <person name="Hug L.A."/>
            <person name="Sharon I."/>
            <person name="Castelle C.J."/>
            <person name="Probst A.J."/>
            <person name="Thomas B.C."/>
            <person name="Singh A."/>
            <person name="Wilkins M.J."/>
            <person name="Karaoz U."/>
            <person name="Brodie E.L."/>
            <person name="Williams K.H."/>
            <person name="Hubbard S.S."/>
            <person name="Banfield J.F."/>
        </authorList>
    </citation>
    <scope>NUCLEOTIDE SEQUENCE [LARGE SCALE GENOMIC DNA]</scope>
</reference>
<dbReference type="Pfam" id="PF00300">
    <property type="entry name" value="His_Phos_1"/>
    <property type="match status" value="1"/>
</dbReference>
<evidence type="ECO:0000256" key="6">
    <source>
        <dbReference type="ARBA" id="ARBA00022598"/>
    </source>
</evidence>
<keyword evidence="12 15" id="KW-0030">Aminoacyl-tRNA synthetase</keyword>
<evidence type="ECO:0000256" key="10">
    <source>
        <dbReference type="ARBA" id="ARBA00022840"/>
    </source>
</evidence>
<evidence type="ECO:0000256" key="3">
    <source>
        <dbReference type="ARBA" id="ARBA00007078"/>
    </source>
</evidence>
<comment type="similarity">
    <text evidence="3 15">Belongs to the class-I aminoacyl-tRNA synthetase family. IleS type 2 subfamily.</text>
</comment>
<dbReference type="Pfam" id="PF19302">
    <property type="entry name" value="DUF5915"/>
    <property type="match status" value="1"/>
</dbReference>
<accession>A0A1F8F1Q0</accession>
<dbReference type="Gene3D" id="3.40.50.1240">
    <property type="entry name" value="Phosphoglycerate mutase-like"/>
    <property type="match status" value="1"/>
</dbReference>
<keyword evidence="5 15" id="KW-0963">Cytoplasm</keyword>
<dbReference type="GO" id="GO:0005737">
    <property type="term" value="C:cytoplasm"/>
    <property type="evidence" value="ECO:0007669"/>
    <property type="project" value="UniProtKB-SubCell"/>
</dbReference>
<organism evidence="19 20">
    <name type="scientific">Candidatus Yanofskybacteria bacterium RIFCSPHIGHO2_01_FULL_48_25b</name>
    <dbReference type="NCBI Taxonomy" id="1802672"/>
    <lineage>
        <taxon>Bacteria</taxon>
        <taxon>Candidatus Yanofskyibacteriota</taxon>
    </lineage>
</organism>
<dbReference type="GO" id="GO:0000049">
    <property type="term" value="F:tRNA binding"/>
    <property type="evidence" value="ECO:0007669"/>
    <property type="project" value="InterPro"/>
</dbReference>
<dbReference type="SMART" id="SM00855">
    <property type="entry name" value="PGAM"/>
    <property type="match status" value="1"/>
</dbReference>
<evidence type="ECO:0000313" key="19">
    <source>
        <dbReference type="EMBL" id="OGN07061.1"/>
    </source>
</evidence>
<dbReference type="EC" id="6.1.1.5" evidence="15"/>
<dbReference type="HAMAP" id="MF_02003">
    <property type="entry name" value="Ile_tRNA_synth_type2"/>
    <property type="match status" value="1"/>
</dbReference>
<evidence type="ECO:0000256" key="9">
    <source>
        <dbReference type="ARBA" id="ARBA00022833"/>
    </source>
</evidence>
<dbReference type="EMBL" id="MGJM01000004">
    <property type="protein sequence ID" value="OGN07061.1"/>
    <property type="molecule type" value="Genomic_DNA"/>
</dbReference>
<feature type="domain" description="Aminoacyl-tRNA synthetase class Ia" evidence="17">
    <location>
        <begin position="13"/>
        <end position="487"/>
    </location>
</feature>
<dbReference type="SUPFAM" id="SSF47323">
    <property type="entry name" value="Anticodon-binding domain of a subclass of class I aminoacyl-tRNA synthetases"/>
    <property type="match status" value="1"/>
</dbReference>
<dbReference type="CDD" id="cd07067">
    <property type="entry name" value="HP_PGM_like"/>
    <property type="match status" value="1"/>
</dbReference>
<feature type="domain" description="Aminoacyl-tRNA synthetase class Ia" evidence="17">
    <location>
        <begin position="736"/>
        <end position="885"/>
    </location>
</feature>
<evidence type="ECO:0000256" key="15">
    <source>
        <dbReference type="HAMAP-Rule" id="MF_02003"/>
    </source>
</evidence>
<dbReference type="GO" id="GO:0005524">
    <property type="term" value="F:ATP binding"/>
    <property type="evidence" value="ECO:0007669"/>
    <property type="project" value="UniProtKB-UniRule"/>
</dbReference>
<dbReference type="InterPro" id="IPR002300">
    <property type="entry name" value="aa-tRNA-synth_Ia"/>
</dbReference>
<dbReference type="PANTHER" id="PTHR42780">
    <property type="entry name" value="SOLEUCYL-TRNA SYNTHETASE"/>
    <property type="match status" value="1"/>
</dbReference>
<comment type="subunit">
    <text evidence="4 15">Monomer.</text>
</comment>
<dbReference type="GO" id="GO:0002161">
    <property type="term" value="F:aminoacyl-tRNA deacylase activity"/>
    <property type="evidence" value="ECO:0007669"/>
    <property type="project" value="InterPro"/>
</dbReference>
<dbReference type="InterPro" id="IPR013155">
    <property type="entry name" value="M/V/L/I-tRNA-synth_anticd-bd"/>
</dbReference>
<evidence type="ECO:0000256" key="13">
    <source>
        <dbReference type="ARBA" id="ARBA00025217"/>
    </source>
</evidence>
<protein>
    <recommendedName>
        <fullName evidence="15">Isoleucine--tRNA ligase</fullName>
        <ecNumber evidence="15">6.1.1.5</ecNumber>
    </recommendedName>
    <alternativeName>
        <fullName evidence="15">Isoleucyl-tRNA synthetase</fullName>
        <shortName evidence="15">IleRS</shortName>
    </alternativeName>
</protein>
<proteinExistence type="inferred from homology"/>
<comment type="domain">
    <text evidence="15">IleRS has two distinct active sites: one for aminoacylation and one for editing. The misactivated valine is translocated from the active site to the editing site, which sterically excludes the correctly activated isoleucine. The single editing site contains two valyl binding pockets, one specific for each substrate (Val-AMP or Val-tRNA(Ile)).</text>
</comment>
<feature type="region of interest" description="Disordered" evidence="16">
    <location>
        <begin position="630"/>
        <end position="650"/>
    </location>
</feature>
<comment type="subcellular location">
    <subcellularLocation>
        <location evidence="2 15">Cytoplasm</location>
    </subcellularLocation>
</comment>
<dbReference type="CDD" id="cd07961">
    <property type="entry name" value="Anticodon_Ia_Ile_ABEc"/>
    <property type="match status" value="1"/>
</dbReference>
<dbReference type="Gene3D" id="3.40.50.620">
    <property type="entry name" value="HUPs"/>
    <property type="match status" value="3"/>
</dbReference>
<evidence type="ECO:0000256" key="1">
    <source>
        <dbReference type="ARBA" id="ARBA00001947"/>
    </source>
</evidence>
<evidence type="ECO:0000256" key="8">
    <source>
        <dbReference type="ARBA" id="ARBA00022741"/>
    </source>
</evidence>
<evidence type="ECO:0000256" key="12">
    <source>
        <dbReference type="ARBA" id="ARBA00023146"/>
    </source>
</evidence>
<comment type="cofactor">
    <cofactor evidence="1 15">
        <name>Zn(2+)</name>
        <dbReference type="ChEBI" id="CHEBI:29105"/>
    </cofactor>
</comment>
<evidence type="ECO:0000256" key="14">
    <source>
        <dbReference type="ARBA" id="ARBA00048359"/>
    </source>
</evidence>
<dbReference type="SUPFAM" id="SSF50677">
    <property type="entry name" value="ValRS/IleRS/LeuRS editing domain"/>
    <property type="match status" value="1"/>
</dbReference>
<keyword evidence="7 15" id="KW-0479">Metal-binding</keyword>
<dbReference type="GO" id="GO:0008270">
    <property type="term" value="F:zinc ion binding"/>
    <property type="evidence" value="ECO:0007669"/>
    <property type="project" value="UniProtKB-UniRule"/>
</dbReference>
<keyword evidence="9 15" id="KW-0862">Zinc</keyword>
<dbReference type="InterPro" id="IPR009080">
    <property type="entry name" value="tRNAsynth_Ia_anticodon-bd"/>
</dbReference>
<feature type="binding site" evidence="15">
    <location>
        <position position="855"/>
    </location>
    <ligand>
        <name>ATP</name>
        <dbReference type="ChEBI" id="CHEBI:30616"/>
    </ligand>
</feature>
<dbReference type="SUPFAM" id="SSF53254">
    <property type="entry name" value="Phosphoglycerate mutase-like"/>
    <property type="match status" value="1"/>
</dbReference>
<keyword evidence="10 15" id="KW-0067">ATP-binding</keyword>
<evidence type="ECO:0000259" key="18">
    <source>
        <dbReference type="Pfam" id="PF08264"/>
    </source>
</evidence>
<dbReference type="Gene3D" id="1.10.730.10">
    <property type="entry name" value="Isoleucyl-tRNA Synthetase, Domain 1"/>
    <property type="match status" value="1"/>
</dbReference>
<dbReference type="Pfam" id="PF08264">
    <property type="entry name" value="Anticodon_1"/>
    <property type="match status" value="1"/>
</dbReference>
<evidence type="ECO:0000313" key="20">
    <source>
        <dbReference type="Proteomes" id="UP000177605"/>
    </source>
</evidence>
<evidence type="ECO:0000259" key="17">
    <source>
        <dbReference type="Pfam" id="PF00133"/>
    </source>
</evidence>
<evidence type="ECO:0000256" key="4">
    <source>
        <dbReference type="ARBA" id="ARBA00011245"/>
    </source>
</evidence>
<name>A0A1F8F1Q0_9BACT</name>
<comment type="caution">
    <text evidence="19">The sequence shown here is derived from an EMBL/GenBank/DDBJ whole genome shotgun (WGS) entry which is preliminary data.</text>
</comment>
<dbReference type="InterPro" id="IPR009008">
    <property type="entry name" value="Val/Leu/Ile-tRNA-synth_edit"/>
</dbReference>
<dbReference type="Pfam" id="PF00133">
    <property type="entry name" value="tRNA-synt_1"/>
    <property type="match status" value="2"/>
</dbReference>